<gene>
    <name evidence="1" type="ORF">BYL167_LOCUS31591</name>
    <name evidence="2" type="ORF">GIL414_LOCUS53964</name>
    <name evidence="3" type="ORF">SMN809_LOCUS60437</name>
</gene>
<protein>
    <submittedName>
        <fullName evidence="2">Uncharacterized protein</fullName>
    </submittedName>
</protein>
<evidence type="ECO:0000313" key="2">
    <source>
        <dbReference type="EMBL" id="CAF4943877.1"/>
    </source>
</evidence>
<dbReference type="Proteomes" id="UP000681967">
    <property type="component" value="Unassembled WGS sequence"/>
</dbReference>
<dbReference type="Proteomes" id="UP000681720">
    <property type="component" value="Unassembled WGS sequence"/>
</dbReference>
<feature type="non-terminal residue" evidence="2">
    <location>
        <position position="34"/>
    </location>
</feature>
<dbReference type="EMBL" id="CAJOBJ010188220">
    <property type="protein sequence ID" value="CAF4943877.1"/>
    <property type="molecule type" value="Genomic_DNA"/>
</dbReference>
<dbReference type="EMBL" id="CAJOBH010055994">
    <property type="protein sequence ID" value="CAF4401984.1"/>
    <property type="molecule type" value="Genomic_DNA"/>
</dbReference>
<organism evidence="2 4">
    <name type="scientific">Rotaria magnacalcarata</name>
    <dbReference type="NCBI Taxonomy" id="392030"/>
    <lineage>
        <taxon>Eukaryota</taxon>
        <taxon>Metazoa</taxon>
        <taxon>Spiralia</taxon>
        <taxon>Gnathifera</taxon>
        <taxon>Rotifera</taxon>
        <taxon>Eurotatoria</taxon>
        <taxon>Bdelloidea</taxon>
        <taxon>Philodinida</taxon>
        <taxon>Philodinidae</taxon>
        <taxon>Rotaria</taxon>
    </lineage>
</organism>
<comment type="caution">
    <text evidence="2">The sequence shown here is derived from an EMBL/GenBank/DDBJ whole genome shotgun (WGS) entry which is preliminary data.</text>
</comment>
<proteinExistence type="predicted"/>
<sequence length="34" mass="3865">MHLNGLQLKRAASFVKLFVTIANDSYVIPSIFNR</sequence>
<evidence type="ECO:0000313" key="1">
    <source>
        <dbReference type="EMBL" id="CAF4401984.1"/>
    </source>
</evidence>
<dbReference type="EMBL" id="CAJOBI010235578">
    <property type="protein sequence ID" value="CAF5074108.1"/>
    <property type="molecule type" value="Genomic_DNA"/>
</dbReference>
<accession>A0A8S3D2X0</accession>
<evidence type="ECO:0000313" key="3">
    <source>
        <dbReference type="EMBL" id="CAF5074108.1"/>
    </source>
</evidence>
<name>A0A8S3D2X0_9BILA</name>
<reference evidence="2" key="1">
    <citation type="submission" date="2021-02" db="EMBL/GenBank/DDBJ databases">
        <authorList>
            <person name="Nowell W R."/>
        </authorList>
    </citation>
    <scope>NUCLEOTIDE SEQUENCE</scope>
</reference>
<dbReference type="AlphaFoldDB" id="A0A8S3D2X0"/>
<dbReference type="Proteomes" id="UP000676336">
    <property type="component" value="Unassembled WGS sequence"/>
</dbReference>
<evidence type="ECO:0000313" key="4">
    <source>
        <dbReference type="Proteomes" id="UP000681720"/>
    </source>
</evidence>